<reference evidence="2" key="1">
    <citation type="submission" date="2006-03" db="EMBL/GenBank/DDBJ databases">
        <title>Comparative Sequence and Genetic Analyses of Asparagus BACs Reveal No Microsynteny with Onion or Rice.</title>
        <authorList>
            <person name="Jernej J."/>
            <person name="Telgmann A."/>
            <person name="Jung C."/>
            <person name="Cheung F."/>
            <person name="Havey M.J."/>
            <person name="Town C.D."/>
        </authorList>
    </citation>
    <scope>NUCLEOTIDE SEQUENCE</scope>
</reference>
<keyword evidence="1" id="KW-0472">Membrane</keyword>
<gene>
    <name evidence="2" type="ORF">20.t00049</name>
</gene>
<dbReference type="AlphaFoldDB" id="Q2AA24"/>
<keyword evidence="1" id="KW-0812">Transmembrane</keyword>
<evidence type="ECO:0000313" key="2">
    <source>
        <dbReference type="EMBL" id="ABD63197.1"/>
    </source>
</evidence>
<protein>
    <recommendedName>
        <fullName evidence="3">Aminotransferase-like plant mobile domain-containing protein</fullName>
    </recommendedName>
</protein>
<evidence type="ECO:0008006" key="3">
    <source>
        <dbReference type="Google" id="ProtNLM"/>
    </source>
</evidence>
<evidence type="ECO:0000256" key="1">
    <source>
        <dbReference type="SAM" id="Phobius"/>
    </source>
</evidence>
<organism evidence="2">
    <name type="scientific">Asparagus officinalis</name>
    <name type="common">Garden asparagus</name>
    <dbReference type="NCBI Taxonomy" id="4686"/>
    <lineage>
        <taxon>Eukaryota</taxon>
        <taxon>Viridiplantae</taxon>
        <taxon>Streptophyta</taxon>
        <taxon>Embryophyta</taxon>
        <taxon>Tracheophyta</taxon>
        <taxon>Spermatophyta</taxon>
        <taxon>Magnoliopsida</taxon>
        <taxon>Liliopsida</taxon>
        <taxon>Asparagales</taxon>
        <taxon>Asparagaceae</taxon>
        <taxon>Asparagoideae</taxon>
        <taxon>Asparagus</taxon>
    </lineage>
</organism>
<dbReference type="EMBL" id="AC183436">
    <property type="protein sequence ID" value="ABD63197.1"/>
    <property type="molecule type" value="Genomic_DNA"/>
</dbReference>
<proteinExistence type="predicted"/>
<accession>Q2AA24</accession>
<keyword evidence="1" id="KW-1133">Transmembrane helix</keyword>
<name>Q2AA24_ASPOF</name>
<feature type="transmembrane region" description="Helical" evidence="1">
    <location>
        <begin position="152"/>
        <end position="174"/>
    </location>
</feature>
<sequence>MTKFVLEELETPLAQAGLLIPMRATKFGIIQSHFHFFSILEKYSPETCTFFTPVEELGFALHEMHEVSGLILGDLPYEEFVPGSTELKLLKKTSPEIYATLWEVMCHFHICMQLTGARGSGIKQVSWAEYLFQNLTTKGGSVTRLPVKFESFHYQALIPISNAALLAGFLMLWLKRCVVPTRPVDALAIEVVYPAVLLAHGRPVSLLSAMVGCLQYGLR</sequence>